<evidence type="ECO:0000256" key="10">
    <source>
        <dbReference type="ARBA" id="ARBA00041760"/>
    </source>
</evidence>
<evidence type="ECO:0000256" key="7">
    <source>
        <dbReference type="ARBA" id="ARBA00038326"/>
    </source>
</evidence>
<evidence type="ECO:0000256" key="6">
    <source>
        <dbReference type="ARBA" id="ARBA00037784"/>
    </source>
</evidence>
<proteinExistence type="inferred from homology"/>
<evidence type="ECO:0000256" key="5">
    <source>
        <dbReference type="ARBA" id="ARBA00037026"/>
    </source>
</evidence>
<dbReference type="EMBL" id="CAJNOJ010000158">
    <property type="protein sequence ID" value="CAF1216811.1"/>
    <property type="molecule type" value="Genomic_DNA"/>
</dbReference>
<evidence type="ECO:0000256" key="1">
    <source>
        <dbReference type="ARBA" id="ARBA00022694"/>
    </source>
</evidence>
<keyword evidence="2" id="KW-0479">Metal-binding</keyword>
<dbReference type="Pfam" id="PF02137">
    <property type="entry name" value="A_deamin"/>
    <property type="match status" value="1"/>
</dbReference>
<dbReference type="EMBL" id="CAJNOR010000083">
    <property type="protein sequence ID" value="CAF0789358.1"/>
    <property type="molecule type" value="Genomic_DNA"/>
</dbReference>
<keyword evidence="1" id="KW-0819">tRNA processing</keyword>
<dbReference type="PROSITE" id="PS50141">
    <property type="entry name" value="A_DEAMIN_EDITASE"/>
    <property type="match status" value="1"/>
</dbReference>
<evidence type="ECO:0000256" key="11">
    <source>
        <dbReference type="ARBA" id="ARBA00047635"/>
    </source>
</evidence>
<evidence type="ECO:0000256" key="3">
    <source>
        <dbReference type="ARBA" id="ARBA00022801"/>
    </source>
</evidence>
<name>A0A813S2U0_ADIRI</name>
<keyword evidence="3" id="KW-0378">Hydrolase</keyword>
<evidence type="ECO:0000256" key="4">
    <source>
        <dbReference type="ARBA" id="ARBA00022833"/>
    </source>
</evidence>
<sequence>MKRVLEIDEEDKNELAERIASASHHRFNLLSSRGKPSSNEWTHLAAFVAVDENDHIDVISLGTGTKCLGGEKNERGTQGCLLHDSHAEVIARRSLLRLFYDEIIRGTNSTLVKQEEDKKFVWNESLRLYLFVSYPPCGAAAYLSDPVKRPKFEHKSLNLSNEQEQLYLKPGKGYQTTSLSCTNKINRWIYQGLEGSLLNQFIISPVKLSGLVIQTTVDLSSVFKDTLMISVKNSFECGPSSERTRPCAMSMAWWKGLDVSTPVVTVDGYPLGQVKRLRHRQEYASPIAKCSLFKLYLELKENLSSSSSSVTTYAQAKAFSSNSLRDQFMTKHPGWLQTDSDVFYSFTINSSSSSKRDKDEE</sequence>
<comment type="function">
    <text evidence="6">Specifically deaminates adenosine-37 to inosine in tRNA-Ala.</text>
</comment>
<dbReference type="AlphaFoldDB" id="A0A813S2U0"/>
<accession>A0A813S2U0</accession>
<organism evidence="13 15">
    <name type="scientific">Adineta ricciae</name>
    <name type="common">Rotifer</name>
    <dbReference type="NCBI Taxonomy" id="249248"/>
    <lineage>
        <taxon>Eukaryota</taxon>
        <taxon>Metazoa</taxon>
        <taxon>Spiralia</taxon>
        <taxon>Gnathifera</taxon>
        <taxon>Rotifera</taxon>
        <taxon>Eurotatoria</taxon>
        <taxon>Bdelloidea</taxon>
        <taxon>Adinetida</taxon>
        <taxon>Adinetidae</taxon>
        <taxon>Adineta</taxon>
    </lineage>
</organism>
<comment type="similarity">
    <text evidence="7">Belongs to the ADAT1 family.</text>
</comment>
<evidence type="ECO:0000313" key="15">
    <source>
        <dbReference type="Proteomes" id="UP000663828"/>
    </source>
</evidence>
<dbReference type="SMART" id="SM00552">
    <property type="entry name" value="ADEAMc"/>
    <property type="match status" value="1"/>
</dbReference>
<evidence type="ECO:0000256" key="8">
    <source>
        <dbReference type="ARBA" id="ARBA00038940"/>
    </source>
</evidence>
<dbReference type="GO" id="GO:0008033">
    <property type="term" value="P:tRNA processing"/>
    <property type="evidence" value="ECO:0007669"/>
    <property type="project" value="UniProtKB-KW"/>
</dbReference>
<feature type="domain" description="A to I editase" evidence="12">
    <location>
        <begin position="60"/>
        <end position="236"/>
    </location>
</feature>
<evidence type="ECO:0000313" key="13">
    <source>
        <dbReference type="EMBL" id="CAF0789358.1"/>
    </source>
</evidence>
<dbReference type="PANTHER" id="PTHR46516:SF1">
    <property type="entry name" value="TRNA-SPECIFIC ADENOSINE DEAMINASE 1"/>
    <property type="match status" value="1"/>
</dbReference>
<protein>
    <recommendedName>
        <fullName evidence="9">tRNA-specific adenosine deaminase 1</fullName>
        <ecNumber evidence="8">3.5.4.34</ecNumber>
    </recommendedName>
    <alternativeName>
        <fullName evidence="10">tRNA-specific adenosine-37 deaminase</fullName>
    </alternativeName>
</protein>
<evidence type="ECO:0000259" key="12">
    <source>
        <dbReference type="PROSITE" id="PS50141"/>
    </source>
</evidence>
<keyword evidence="4" id="KW-0862">Zinc</keyword>
<evidence type="ECO:0000256" key="9">
    <source>
        <dbReference type="ARBA" id="ARBA00040502"/>
    </source>
</evidence>
<dbReference type="GO" id="GO:0043829">
    <property type="term" value="F:tRNA-specific adenosine-37 deaminase activity"/>
    <property type="evidence" value="ECO:0007669"/>
    <property type="project" value="UniProtKB-EC"/>
</dbReference>
<comment type="cofactor">
    <cofactor evidence="5">
        <name>1D-myo-inositol hexakisphosphate</name>
        <dbReference type="ChEBI" id="CHEBI:58130"/>
    </cofactor>
</comment>
<dbReference type="Proteomes" id="UP000663828">
    <property type="component" value="Unassembled WGS sequence"/>
</dbReference>
<evidence type="ECO:0000256" key="2">
    <source>
        <dbReference type="ARBA" id="ARBA00022723"/>
    </source>
</evidence>
<dbReference type="InterPro" id="IPR002466">
    <property type="entry name" value="A_deamin"/>
</dbReference>
<evidence type="ECO:0000313" key="14">
    <source>
        <dbReference type="EMBL" id="CAF1216811.1"/>
    </source>
</evidence>
<keyword evidence="15" id="KW-1185">Reference proteome</keyword>
<dbReference type="GO" id="GO:0003723">
    <property type="term" value="F:RNA binding"/>
    <property type="evidence" value="ECO:0007669"/>
    <property type="project" value="InterPro"/>
</dbReference>
<reference evidence="13" key="1">
    <citation type="submission" date="2021-02" db="EMBL/GenBank/DDBJ databases">
        <authorList>
            <person name="Nowell W R."/>
        </authorList>
    </citation>
    <scope>NUCLEOTIDE SEQUENCE</scope>
</reference>
<dbReference type="PANTHER" id="PTHR46516">
    <property type="entry name" value="TRNA-SPECIFIC ADENOSINE DEAMINASE 1"/>
    <property type="match status" value="1"/>
</dbReference>
<comment type="caution">
    <text evidence="13">The sequence shown here is derived from an EMBL/GenBank/DDBJ whole genome shotgun (WGS) entry which is preliminary data.</text>
</comment>
<dbReference type="Proteomes" id="UP000663852">
    <property type="component" value="Unassembled WGS sequence"/>
</dbReference>
<comment type="catalytic activity">
    <reaction evidence="11">
        <text>adenosine(37) in tRNA(Ala) + H2O + H(+) = inosine(37) in tRNA(Ala) + NH4(+)</text>
        <dbReference type="Rhea" id="RHEA:50968"/>
        <dbReference type="Rhea" id="RHEA-COMP:12855"/>
        <dbReference type="Rhea" id="RHEA-COMP:12856"/>
        <dbReference type="ChEBI" id="CHEBI:15377"/>
        <dbReference type="ChEBI" id="CHEBI:15378"/>
        <dbReference type="ChEBI" id="CHEBI:28938"/>
        <dbReference type="ChEBI" id="CHEBI:74411"/>
        <dbReference type="ChEBI" id="CHEBI:82852"/>
        <dbReference type="EC" id="3.5.4.34"/>
    </reaction>
</comment>
<dbReference type="EC" id="3.5.4.34" evidence="8"/>
<dbReference type="GO" id="GO:0046872">
    <property type="term" value="F:metal ion binding"/>
    <property type="evidence" value="ECO:0007669"/>
    <property type="project" value="UniProtKB-KW"/>
</dbReference>
<gene>
    <name evidence="14" type="ORF">EDS130_LOCUS26191</name>
    <name evidence="13" type="ORF">XAT740_LOCUS2398</name>
</gene>
<dbReference type="OrthoDB" id="416253at2759"/>